<protein>
    <submittedName>
        <fullName evidence="2">Uncharacterized conserved protein, DUF58 family, contains vWF domain</fullName>
    </submittedName>
</protein>
<reference evidence="2 3" key="1">
    <citation type="submission" date="2016-10" db="EMBL/GenBank/DDBJ databases">
        <authorList>
            <person name="de Groot N.N."/>
        </authorList>
    </citation>
    <scope>NUCLEOTIDE SEQUENCE [LARGE SCALE GENOMIC DNA]</scope>
    <source>
        <strain evidence="2 3">CGMCC 1.11030</strain>
    </source>
</reference>
<dbReference type="Pfam" id="PF01882">
    <property type="entry name" value="DUF58"/>
    <property type="match status" value="1"/>
</dbReference>
<dbReference type="AlphaFoldDB" id="A0A1I3CIE4"/>
<dbReference type="PANTHER" id="PTHR33608:SF3">
    <property type="entry name" value="SLR2013 PROTEIN"/>
    <property type="match status" value="1"/>
</dbReference>
<sequence length="419" mass="44585">MLGLAALVLTLAGTLLAPDLAATPWAILALAAAGDAVLSARRGLRVEATAPDEIFVGETADLRLSPSAAVAGLTGAVEWPAGLSGPAAFAFGTAAGRLCATAPMRAARRGEWTLERLWLTWPSRLGLFEVVARRRLGARIAVVPNIRPVQSGAIATTVLSTLHGIKENRAVGEGSEFHQLREFAPGMDVKAIDWKRSARRRTLLSKELRAERNHHVILALDTGHLMREEVAGLPKIDHAINAALATAWAAAVGGGLVGFFAYEARPTSFVAPAPGRLAFARMRRWAAGLAYAPRATNHVLGLGTLKARTPKRSLVVVFADFVDAASAELVVEAAALISKTHLVIFVAIRDPELERIAETPPASLDGAVELIAAGQLLQDRRIVFERLARLGVSVLDVRPGETTGRLVAAYLEIKARKML</sequence>
<proteinExistence type="predicted"/>
<dbReference type="EMBL" id="FOQH01000002">
    <property type="protein sequence ID" value="SFH73999.1"/>
    <property type="molecule type" value="Genomic_DNA"/>
</dbReference>
<dbReference type="OrthoDB" id="9776116at2"/>
<dbReference type="InterPro" id="IPR002881">
    <property type="entry name" value="DUF58"/>
</dbReference>
<accession>A0A1I3CIE4</accession>
<organism evidence="2 3">
    <name type="scientific">Albimonas pacifica</name>
    <dbReference type="NCBI Taxonomy" id="1114924"/>
    <lineage>
        <taxon>Bacteria</taxon>
        <taxon>Pseudomonadati</taxon>
        <taxon>Pseudomonadota</taxon>
        <taxon>Alphaproteobacteria</taxon>
        <taxon>Rhodobacterales</taxon>
        <taxon>Paracoccaceae</taxon>
        <taxon>Albimonas</taxon>
    </lineage>
</organism>
<evidence type="ECO:0000313" key="3">
    <source>
        <dbReference type="Proteomes" id="UP000199377"/>
    </source>
</evidence>
<feature type="domain" description="DUF58" evidence="1">
    <location>
        <begin position="180"/>
        <end position="356"/>
    </location>
</feature>
<gene>
    <name evidence="2" type="ORF">SAMN05216258_1026</name>
</gene>
<keyword evidence="3" id="KW-1185">Reference proteome</keyword>
<dbReference type="Proteomes" id="UP000199377">
    <property type="component" value="Unassembled WGS sequence"/>
</dbReference>
<dbReference type="STRING" id="1114924.SAMN05216258_1026"/>
<dbReference type="PANTHER" id="PTHR33608">
    <property type="entry name" value="BLL2464 PROTEIN"/>
    <property type="match status" value="1"/>
</dbReference>
<evidence type="ECO:0000259" key="1">
    <source>
        <dbReference type="Pfam" id="PF01882"/>
    </source>
</evidence>
<evidence type="ECO:0000313" key="2">
    <source>
        <dbReference type="EMBL" id="SFH73999.1"/>
    </source>
</evidence>
<dbReference type="RefSeq" id="WP_092857721.1">
    <property type="nucleotide sequence ID" value="NZ_FOQH01000002.1"/>
</dbReference>
<name>A0A1I3CIE4_9RHOB</name>